<accession>A0A371IWA5</accession>
<evidence type="ECO:0000313" key="6">
    <source>
        <dbReference type="EMBL" id="RDY24755.1"/>
    </source>
</evidence>
<reference evidence="6 7" key="1">
    <citation type="journal article" date="2017" name="Genome Announc.">
        <title>Draft Genome Sequence of Romboutsia maritimum sp. nov. Strain CCRI-22766(T), Isolated from Coastal Estuarine Mud.</title>
        <authorList>
            <person name="Maheux A.F."/>
            <person name="Boudreau D.K."/>
            <person name="Berube E."/>
            <person name="Boissinot M."/>
            <person name="Raymond F."/>
            <person name="Brodeur S."/>
            <person name="Corbeil J."/>
            <person name="Brightwell G."/>
            <person name="Broda D."/>
            <person name="Omar R.F."/>
            <person name="Bergeron M.G."/>
        </authorList>
    </citation>
    <scope>NUCLEOTIDE SEQUENCE [LARGE SCALE GENOMIC DNA]</scope>
    <source>
        <strain evidence="6 7">CCRI-22766</strain>
    </source>
</reference>
<feature type="domain" description="SH3b" evidence="5">
    <location>
        <begin position="281"/>
        <end position="343"/>
    </location>
</feature>
<dbReference type="PANTHER" id="PTHR34408:SF1">
    <property type="entry name" value="GLYCOSYL HYDROLASE FAMILY 19 DOMAIN-CONTAINING PROTEIN HI_1415"/>
    <property type="match status" value="1"/>
</dbReference>
<feature type="region of interest" description="Disordered" evidence="2">
    <location>
        <begin position="255"/>
        <end position="284"/>
    </location>
</feature>
<dbReference type="Pfam" id="PF08239">
    <property type="entry name" value="SH3_3"/>
    <property type="match status" value="4"/>
</dbReference>
<dbReference type="EMBL" id="NOJZ02000001">
    <property type="protein sequence ID" value="RDY24755.1"/>
    <property type="molecule type" value="Genomic_DNA"/>
</dbReference>
<comment type="caution">
    <text evidence="6">The sequence shown here is derived from an EMBL/GenBank/DDBJ whole genome shotgun (WGS) entry which is preliminary data.</text>
</comment>
<dbReference type="PANTHER" id="PTHR34408">
    <property type="entry name" value="FAMILY PROTEIN, PUTATIVE-RELATED"/>
    <property type="match status" value="1"/>
</dbReference>
<evidence type="ECO:0000256" key="3">
    <source>
        <dbReference type="SAM" id="SignalP"/>
    </source>
</evidence>
<dbReference type="InterPro" id="IPR052354">
    <property type="entry name" value="Cell_Wall_Dynamics_Protein"/>
</dbReference>
<dbReference type="InterPro" id="IPR003646">
    <property type="entry name" value="SH3-like_bac-type"/>
</dbReference>
<dbReference type="OrthoDB" id="9816557at2"/>
<dbReference type="SMART" id="SM00047">
    <property type="entry name" value="LYZ2"/>
    <property type="match status" value="1"/>
</dbReference>
<dbReference type="Pfam" id="PF01832">
    <property type="entry name" value="Glucosaminidase"/>
    <property type="match status" value="1"/>
</dbReference>
<dbReference type="AlphaFoldDB" id="A0A371IWA5"/>
<dbReference type="PROSITE" id="PS50002">
    <property type="entry name" value="SH3"/>
    <property type="match status" value="1"/>
</dbReference>
<feature type="domain" description="SH3" evidence="4">
    <location>
        <begin position="22"/>
        <end position="88"/>
    </location>
</feature>
<feature type="compositionally biased region" description="Low complexity" evidence="2">
    <location>
        <begin position="161"/>
        <end position="194"/>
    </location>
</feature>
<dbReference type="RefSeq" id="WP_095404886.1">
    <property type="nucleotide sequence ID" value="NZ_NOJZ02000001.1"/>
</dbReference>
<feature type="domain" description="SH3b" evidence="5">
    <location>
        <begin position="24"/>
        <end position="87"/>
    </location>
</feature>
<feature type="region of interest" description="Disordered" evidence="2">
    <location>
        <begin position="161"/>
        <end position="195"/>
    </location>
</feature>
<proteinExistence type="predicted"/>
<evidence type="ECO:0000256" key="2">
    <source>
        <dbReference type="SAM" id="MobiDB-lite"/>
    </source>
</evidence>
<feature type="domain" description="SH3b" evidence="5">
    <location>
        <begin position="194"/>
        <end position="256"/>
    </location>
</feature>
<dbReference type="Proteomes" id="UP000243494">
    <property type="component" value="Unassembled WGS sequence"/>
</dbReference>
<evidence type="ECO:0000313" key="7">
    <source>
        <dbReference type="Proteomes" id="UP000243494"/>
    </source>
</evidence>
<feature type="chain" id="PRO_5016588848" evidence="3">
    <location>
        <begin position="23"/>
        <end position="627"/>
    </location>
</feature>
<dbReference type="SUPFAM" id="SSF50044">
    <property type="entry name" value="SH3-domain"/>
    <property type="match status" value="1"/>
</dbReference>
<evidence type="ECO:0000259" key="4">
    <source>
        <dbReference type="PROSITE" id="PS50002"/>
    </source>
</evidence>
<keyword evidence="3" id="KW-0732">Signal</keyword>
<sequence>MKKRIALATLAMLPMMFTNAHAAGETGIVTANSLNVRSKAGTNYSVLFTVKKDDVVMITDSSNGWYKIKTNLGKEGWASSNYIKKVNSSTQTMTQNKKQVSISRLNMRSGASTSYRVITVLTKGSTVEIMSESNGWAKIKYSGRLGYVSSEYLTTVSNNTSNNINSNTNSNINSNTNNNNNANNDTNNSTNTTSKTKQVNIASLNVRSGAGTNYNIVGKVSNGQKVNVILESNGWSKIKFNGKDAYVSSRYLKDVSTNTKPSTPSVPLTPSQPSTGTPEVKETKKVNTTSLNVRSGPGTSYSSIGKVYQNNEVGIISESNGWSKIVYNNKEAYASSQYLVSASGSNGSINNNTGNSAGGSQIVNGYTVNYKSLNYTLAQHVDKQYERASVGGNVIDSSKLKSEAVGQSRGFVPAGKDDIEYYVNPKNFTGSSKGMMQFLRIDSYKGGISVGTLNSYLNSLSSGNNVFYNQGAAFINAAQKYNIDLVYLVSHAMWETAYGKSTLAQGQTLTSYKGEPLSNPVKVYNFFGIGAIDKSANVSGAQAAYSNGWTSVEATIDGSAKWISQNYVKNSKYNQNTIYKMKWNYDYTWHQYATDVNWTNGISGVMNNLISLYGTGKNLLFEVPQYK</sequence>
<keyword evidence="1" id="KW-0728">SH3 domain</keyword>
<dbReference type="Gene3D" id="1.10.530.10">
    <property type="match status" value="1"/>
</dbReference>
<feature type="signal peptide" evidence="3">
    <location>
        <begin position="1"/>
        <end position="22"/>
    </location>
</feature>
<evidence type="ECO:0000256" key="1">
    <source>
        <dbReference type="ARBA" id="ARBA00022443"/>
    </source>
</evidence>
<evidence type="ECO:0000259" key="5">
    <source>
        <dbReference type="PROSITE" id="PS51781"/>
    </source>
</evidence>
<name>A0A371IWA5_9FIRM</name>
<feature type="compositionally biased region" description="Polar residues" evidence="2">
    <location>
        <begin position="255"/>
        <end position="277"/>
    </location>
</feature>
<dbReference type="GO" id="GO:0004040">
    <property type="term" value="F:amidase activity"/>
    <property type="evidence" value="ECO:0007669"/>
    <property type="project" value="InterPro"/>
</dbReference>
<organism evidence="6 7">
    <name type="scientific">Romboutsia maritimum</name>
    <dbReference type="NCBI Taxonomy" id="2020948"/>
    <lineage>
        <taxon>Bacteria</taxon>
        <taxon>Bacillati</taxon>
        <taxon>Bacillota</taxon>
        <taxon>Clostridia</taxon>
        <taxon>Peptostreptococcales</taxon>
        <taxon>Peptostreptococcaceae</taxon>
        <taxon>Romboutsia</taxon>
    </lineage>
</organism>
<dbReference type="PROSITE" id="PS51781">
    <property type="entry name" value="SH3B"/>
    <property type="match status" value="4"/>
</dbReference>
<protein>
    <submittedName>
        <fullName evidence="6">Mannosyl-glycoprotein endo-beta-N-acetylglucosamidase</fullName>
    </submittedName>
</protein>
<gene>
    <name evidence="6" type="ORF">CHF27_000730</name>
</gene>
<keyword evidence="7" id="KW-1185">Reference proteome</keyword>
<dbReference type="Gene3D" id="2.30.30.40">
    <property type="entry name" value="SH3 Domains"/>
    <property type="match status" value="4"/>
</dbReference>
<dbReference type="InterPro" id="IPR002901">
    <property type="entry name" value="MGlyc_endo_b_GlcNAc-like_dom"/>
</dbReference>
<dbReference type="SMART" id="SM00287">
    <property type="entry name" value="SH3b"/>
    <property type="match status" value="4"/>
</dbReference>
<feature type="domain" description="SH3b" evidence="5">
    <location>
        <begin position="95"/>
        <end position="157"/>
    </location>
</feature>
<dbReference type="InterPro" id="IPR036028">
    <property type="entry name" value="SH3-like_dom_sf"/>
</dbReference>
<dbReference type="InterPro" id="IPR001452">
    <property type="entry name" value="SH3_domain"/>
</dbReference>